<proteinExistence type="predicted"/>
<feature type="coiled-coil region" evidence="1">
    <location>
        <begin position="57"/>
        <end position="105"/>
    </location>
</feature>
<name>A0AAU9WTV5_9CNID</name>
<accession>A0AAU9WTV5</accession>
<feature type="non-terminal residue" evidence="2">
    <location>
        <position position="1"/>
    </location>
</feature>
<sequence length="117" mass="13549">SPDEKKSRAECCDVLEALIMAENLGGKIEEILKKLGKLDIIESQRDEMHAKIINTEVGRLDTKVKSLKNKTKKLKKNVEELEDACNKMKMLYANYNNDINALKKKLIYMETYSRREN</sequence>
<evidence type="ECO:0000313" key="2">
    <source>
        <dbReference type="EMBL" id="CAH3125951.1"/>
    </source>
</evidence>
<reference evidence="2 3" key="1">
    <citation type="submission" date="2022-05" db="EMBL/GenBank/DDBJ databases">
        <authorList>
            <consortium name="Genoscope - CEA"/>
            <person name="William W."/>
        </authorList>
    </citation>
    <scope>NUCLEOTIDE SEQUENCE [LARGE SCALE GENOMIC DNA]</scope>
</reference>
<protein>
    <submittedName>
        <fullName evidence="2">Uncharacterized protein</fullName>
    </submittedName>
</protein>
<keyword evidence="1" id="KW-0175">Coiled coil</keyword>
<gene>
    <name evidence="2" type="ORF">PMEA_00012348</name>
</gene>
<comment type="caution">
    <text evidence="2">The sequence shown here is derived from an EMBL/GenBank/DDBJ whole genome shotgun (WGS) entry which is preliminary data.</text>
</comment>
<keyword evidence="3" id="KW-1185">Reference proteome</keyword>
<evidence type="ECO:0000313" key="3">
    <source>
        <dbReference type="Proteomes" id="UP001159428"/>
    </source>
</evidence>
<dbReference type="Proteomes" id="UP001159428">
    <property type="component" value="Unassembled WGS sequence"/>
</dbReference>
<feature type="non-terminal residue" evidence="2">
    <location>
        <position position="117"/>
    </location>
</feature>
<organism evidence="2 3">
    <name type="scientific">Pocillopora meandrina</name>
    <dbReference type="NCBI Taxonomy" id="46732"/>
    <lineage>
        <taxon>Eukaryota</taxon>
        <taxon>Metazoa</taxon>
        <taxon>Cnidaria</taxon>
        <taxon>Anthozoa</taxon>
        <taxon>Hexacorallia</taxon>
        <taxon>Scleractinia</taxon>
        <taxon>Astrocoeniina</taxon>
        <taxon>Pocilloporidae</taxon>
        <taxon>Pocillopora</taxon>
    </lineage>
</organism>
<dbReference type="EMBL" id="CALNXJ010000021">
    <property type="protein sequence ID" value="CAH3125951.1"/>
    <property type="molecule type" value="Genomic_DNA"/>
</dbReference>
<dbReference type="AlphaFoldDB" id="A0AAU9WTV5"/>
<evidence type="ECO:0000256" key="1">
    <source>
        <dbReference type="SAM" id="Coils"/>
    </source>
</evidence>